<keyword evidence="4" id="KW-0964">Secreted</keyword>
<dbReference type="GO" id="GO:0005615">
    <property type="term" value="C:extracellular space"/>
    <property type="evidence" value="ECO:0007669"/>
    <property type="project" value="TreeGrafter"/>
</dbReference>
<name>A0AA35K9U7_9SAUR</name>
<dbReference type="Pfam" id="PF01391">
    <property type="entry name" value="Collagen"/>
    <property type="match status" value="2"/>
</dbReference>
<sequence>MGFLWIFGFLILPAAFSQSTVPTAGKDNTCPFILGMPGSNGLPGPTGEKGDQGPQGIQGPPGKAGPQGDKGDRGLVGERGPKGDHGARELQQLESEVAHLKEQVEALRNAMLRNQNAHLFPNGRSVGEKLFKTDGSQGSFEAAKATCFQAGGQLASPRYSAENAAIQQIVARHNKAAYLGMNDLQSEGTFAHLNGNEVNYTNWASEEPNNAGGKEDCIEIFQDGHTWSGSAEDLIIEKCNAMSSAFLCWERHRNGLPGIPGSNGLPGRDGKEGPQGEKGEQGLRGMQGPPGKAGPPGLKGESGQKGDCGGKELELLKTQISDLQGELKALQLTASKTQKAILGYIFSNSTRVGGKLFVTNGDEGDYETSKATCNHFGGQVASPRNENENNAALKLSAKTGRKVFFGMNDQETEGIFKHLNGETMEYSNWAPKEPNGVEEDCIELYPDGKWNDISCNVARLIMCEF</sequence>
<protein>
    <submittedName>
        <fullName evidence="15">C-type lectin domain-containing protein</fullName>
    </submittedName>
</protein>
<dbReference type="GO" id="GO:0008083">
    <property type="term" value="F:growth factor activity"/>
    <property type="evidence" value="ECO:0007669"/>
    <property type="project" value="TreeGrafter"/>
</dbReference>
<evidence type="ECO:0000259" key="14">
    <source>
        <dbReference type="PROSITE" id="PS50041"/>
    </source>
</evidence>
<dbReference type="GO" id="GO:0005581">
    <property type="term" value="C:collagen trimer"/>
    <property type="evidence" value="ECO:0007669"/>
    <property type="project" value="UniProtKB-KW"/>
</dbReference>
<comment type="subcellular location">
    <subcellularLocation>
        <location evidence="1">Secreted</location>
    </subcellularLocation>
</comment>
<keyword evidence="9" id="KW-1015">Disulfide bond</keyword>
<comment type="similarity">
    <text evidence="2">Belongs to the SFTPD family.</text>
</comment>
<keyword evidence="10" id="KW-0379">Hydroxylation</keyword>
<evidence type="ECO:0000256" key="9">
    <source>
        <dbReference type="ARBA" id="ARBA00023157"/>
    </source>
</evidence>
<dbReference type="GO" id="GO:0001503">
    <property type="term" value="P:ossification"/>
    <property type="evidence" value="ECO:0007669"/>
    <property type="project" value="TreeGrafter"/>
</dbReference>
<evidence type="ECO:0000256" key="11">
    <source>
        <dbReference type="SAM" id="Coils"/>
    </source>
</evidence>
<feature type="region of interest" description="Disordered" evidence="12">
    <location>
        <begin position="35"/>
        <end position="86"/>
    </location>
</feature>
<dbReference type="PANTHER" id="PTHR22799">
    <property type="entry name" value="TETRANECTIN-RELATED"/>
    <property type="match status" value="1"/>
</dbReference>
<dbReference type="Gene3D" id="1.20.5.360">
    <property type="entry name" value="SFTPD helical domain"/>
    <property type="match status" value="2"/>
</dbReference>
<evidence type="ECO:0000256" key="5">
    <source>
        <dbReference type="ARBA" id="ARBA00022729"/>
    </source>
</evidence>
<dbReference type="AlphaFoldDB" id="A0AA35K9U7"/>
<feature type="compositionally biased region" description="Basic and acidic residues" evidence="12">
    <location>
        <begin position="268"/>
        <end position="281"/>
    </location>
</feature>
<dbReference type="PROSITE" id="PS50041">
    <property type="entry name" value="C_TYPE_LECTIN_2"/>
    <property type="match status" value="2"/>
</dbReference>
<dbReference type="Pfam" id="PF00059">
    <property type="entry name" value="Lectin_C"/>
    <property type="match status" value="2"/>
</dbReference>
<feature type="chain" id="PRO_5041223259" evidence="13">
    <location>
        <begin position="18"/>
        <end position="465"/>
    </location>
</feature>
<dbReference type="Proteomes" id="UP001178461">
    <property type="component" value="Chromosome 5"/>
</dbReference>
<keyword evidence="6" id="KW-0430">Lectin</keyword>
<keyword evidence="7" id="KW-0106">Calcium</keyword>
<feature type="compositionally biased region" description="Low complexity" evidence="12">
    <location>
        <begin position="52"/>
        <end position="67"/>
    </location>
</feature>
<feature type="domain" description="C-type lectin" evidence="14">
    <location>
        <begin position="139"/>
        <end position="228"/>
    </location>
</feature>
<dbReference type="InterPro" id="IPR051663">
    <property type="entry name" value="CLec_Tetranectin-domain"/>
</dbReference>
<feature type="compositionally biased region" description="Basic and acidic residues" evidence="12">
    <location>
        <begin position="69"/>
        <end position="86"/>
    </location>
</feature>
<feature type="coiled-coil region" evidence="11">
    <location>
        <begin position="90"/>
        <end position="117"/>
    </location>
</feature>
<dbReference type="InterPro" id="IPR018378">
    <property type="entry name" value="C-type_lectin_CS"/>
</dbReference>
<feature type="signal peptide" evidence="13">
    <location>
        <begin position="1"/>
        <end position="17"/>
    </location>
</feature>
<organism evidence="15 16">
    <name type="scientific">Podarcis lilfordi</name>
    <name type="common">Lilford's wall lizard</name>
    <dbReference type="NCBI Taxonomy" id="74358"/>
    <lineage>
        <taxon>Eukaryota</taxon>
        <taxon>Metazoa</taxon>
        <taxon>Chordata</taxon>
        <taxon>Craniata</taxon>
        <taxon>Vertebrata</taxon>
        <taxon>Euteleostomi</taxon>
        <taxon>Lepidosauria</taxon>
        <taxon>Squamata</taxon>
        <taxon>Bifurcata</taxon>
        <taxon>Unidentata</taxon>
        <taxon>Episquamata</taxon>
        <taxon>Laterata</taxon>
        <taxon>Lacertibaenia</taxon>
        <taxon>Lacertidae</taxon>
        <taxon>Podarcis</taxon>
    </lineage>
</organism>
<evidence type="ECO:0000313" key="15">
    <source>
        <dbReference type="EMBL" id="CAI5774377.1"/>
    </source>
</evidence>
<evidence type="ECO:0000313" key="16">
    <source>
        <dbReference type="Proteomes" id="UP001178461"/>
    </source>
</evidence>
<evidence type="ECO:0000256" key="13">
    <source>
        <dbReference type="SAM" id="SignalP"/>
    </source>
</evidence>
<dbReference type="PROSITE" id="PS00615">
    <property type="entry name" value="C_TYPE_LECTIN_1"/>
    <property type="match status" value="1"/>
</dbReference>
<keyword evidence="16" id="KW-1185">Reference proteome</keyword>
<dbReference type="Gene3D" id="3.10.100.10">
    <property type="entry name" value="Mannose-Binding Protein A, subunit A"/>
    <property type="match status" value="2"/>
</dbReference>
<evidence type="ECO:0000256" key="2">
    <source>
        <dbReference type="ARBA" id="ARBA00007899"/>
    </source>
</evidence>
<keyword evidence="11" id="KW-0175">Coiled coil</keyword>
<evidence type="ECO:0000256" key="3">
    <source>
        <dbReference type="ARBA" id="ARBA00011267"/>
    </source>
</evidence>
<dbReference type="SMART" id="SM00034">
    <property type="entry name" value="CLECT"/>
    <property type="match status" value="2"/>
</dbReference>
<dbReference type="InterPro" id="IPR001304">
    <property type="entry name" value="C-type_lectin-like"/>
</dbReference>
<keyword evidence="5 13" id="KW-0732">Signal</keyword>
<dbReference type="PANTHER" id="PTHR22799:SF1">
    <property type="entry name" value="C-TYPE LECTIN DOMAIN FAMILY 11 MEMBER A"/>
    <property type="match status" value="1"/>
</dbReference>
<feature type="domain" description="C-type lectin" evidence="14">
    <location>
        <begin position="352"/>
        <end position="464"/>
    </location>
</feature>
<dbReference type="Pfam" id="PF09006">
    <property type="entry name" value="Surfac_D-trimer"/>
    <property type="match status" value="1"/>
</dbReference>
<feature type="region of interest" description="Disordered" evidence="12">
    <location>
        <begin position="257"/>
        <end position="309"/>
    </location>
</feature>
<evidence type="ECO:0000256" key="12">
    <source>
        <dbReference type="SAM" id="MobiDB-lite"/>
    </source>
</evidence>
<dbReference type="InterPro" id="IPR016186">
    <property type="entry name" value="C-type_lectin-like/link_sf"/>
</dbReference>
<reference evidence="15" key="1">
    <citation type="submission" date="2022-12" db="EMBL/GenBank/DDBJ databases">
        <authorList>
            <person name="Alioto T."/>
            <person name="Alioto T."/>
            <person name="Gomez Garrido J."/>
        </authorList>
    </citation>
    <scope>NUCLEOTIDE SEQUENCE</scope>
</reference>
<gene>
    <name evidence="15" type="ORF">PODLI_1B029417</name>
</gene>
<dbReference type="InterPro" id="IPR016187">
    <property type="entry name" value="CTDL_fold"/>
</dbReference>
<dbReference type="InterPro" id="IPR008160">
    <property type="entry name" value="Collagen"/>
</dbReference>
<feature type="coiled-coil region" evidence="11">
    <location>
        <begin position="313"/>
        <end position="340"/>
    </location>
</feature>
<evidence type="ECO:0000256" key="8">
    <source>
        <dbReference type="ARBA" id="ARBA00023119"/>
    </source>
</evidence>
<keyword evidence="8" id="KW-0176">Collagen</keyword>
<dbReference type="GO" id="GO:0030246">
    <property type="term" value="F:carbohydrate binding"/>
    <property type="evidence" value="ECO:0007669"/>
    <property type="project" value="UniProtKB-KW"/>
</dbReference>
<proteinExistence type="inferred from homology"/>
<comment type="subunit">
    <text evidence="3">Oligomeric complex of 4 set of homotrimers.</text>
</comment>
<evidence type="ECO:0000256" key="4">
    <source>
        <dbReference type="ARBA" id="ARBA00022525"/>
    </source>
</evidence>
<evidence type="ECO:0000256" key="7">
    <source>
        <dbReference type="ARBA" id="ARBA00022837"/>
    </source>
</evidence>
<dbReference type="EMBL" id="OX395130">
    <property type="protein sequence ID" value="CAI5774377.1"/>
    <property type="molecule type" value="Genomic_DNA"/>
</dbReference>
<evidence type="ECO:0000256" key="10">
    <source>
        <dbReference type="ARBA" id="ARBA00023278"/>
    </source>
</evidence>
<accession>A0AA35K9U7</accession>
<dbReference type="InterPro" id="IPR015097">
    <property type="entry name" value="Surfac_D-trimer"/>
</dbReference>
<dbReference type="SUPFAM" id="SSF56436">
    <property type="entry name" value="C-type lectin-like"/>
    <property type="match status" value="2"/>
</dbReference>
<evidence type="ECO:0000256" key="1">
    <source>
        <dbReference type="ARBA" id="ARBA00004613"/>
    </source>
</evidence>
<evidence type="ECO:0000256" key="6">
    <source>
        <dbReference type="ARBA" id="ARBA00022734"/>
    </source>
</evidence>